<dbReference type="EMBL" id="JGCY01000246">
    <property type="protein sequence ID" value="EXY75169.1"/>
    <property type="molecule type" value="Genomic_DNA"/>
</dbReference>
<dbReference type="RefSeq" id="WP_007571920.1">
    <property type="nucleotide sequence ID" value="NZ_JGCY01000246.1"/>
</dbReference>
<gene>
    <name evidence="1" type="ORF">M124_0991</name>
</gene>
<dbReference type="Proteomes" id="UP000020529">
    <property type="component" value="Unassembled WGS sequence"/>
</dbReference>
<evidence type="ECO:0000313" key="1">
    <source>
        <dbReference type="EMBL" id="EXY75169.1"/>
    </source>
</evidence>
<name>A0A015SSM8_BACFG</name>
<keyword evidence="1" id="KW-0378">Hydrolase</keyword>
<reference evidence="1 2" key="1">
    <citation type="submission" date="2014-02" db="EMBL/GenBank/DDBJ databases">
        <authorList>
            <person name="Sears C."/>
            <person name="Carroll K."/>
            <person name="Sack B.R."/>
            <person name="Qadri F."/>
            <person name="Myers L.L."/>
            <person name="Chung G.-T."/>
            <person name="Escheverria P."/>
            <person name="Fraser C.M."/>
            <person name="Sadzewicz L."/>
            <person name="Shefchek K.A."/>
            <person name="Tallon L."/>
            <person name="Das S.P."/>
            <person name="Daugherty S."/>
            <person name="Mongodin E.F."/>
        </authorList>
    </citation>
    <scope>NUCLEOTIDE SEQUENCE [LARGE SCALE GENOMIC DNA]</scope>
    <source>
        <strain evidence="2">3988T(B)14</strain>
    </source>
</reference>
<dbReference type="GO" id="GO:0016787">
    <property type="term" value="F:hydrolase activity"/>
    <property type="evidence" value="ECO:0007669"/>
    <property type="project" value="UniProtKB-KW"/>
</dbReference>
<organism evidence="1 2">
    <name type="scientific">Bacteroides fragilis str. 3988T(B)14</name>
    <dbReference type="NCBI Taxonomy" id="1339315"/>
    <lineage>
        <taxon>Bacteria</taxon>
        <taxon>Pseudomonadati</taxon>
        <taxon>Bacteroidota</taxon>
        <taxon>Bacteroidia</taxon>
        <taxon>Bacteroidales</taxon>
        <taxon>Bacteroidaceae</taxon>
        <taxon>Bacteroides</taxon>
    </lineage>
</organism>
<protein>
    <submittedName>
        <fullName evidence="1">Putative fructan hydrolase exo-beta-D-fructosidase</fullName>
    </submittedName>
</protein>
<accession>A0A015SSM8</accession>
<evidence type="ECO:0000313" key="2">
    <source>
        <dbReference type="Proteomes" id="UP000020529"/>
    </source>
</evidence>
<proteinExistence type="predicted"/>
<dbReference type="AlphaFoldDB" id="A0A015SSM8"/>
<dbReference type="PATRIC" id="fig|1339315.3.peg.1788"/>
<comment type="caution">
    <text evidence="1">The sequence shown here is derived from an EMBL/GenBank/DDBJ whole genome shotgun (WGS) entry which is preliminary data.</text>
</comment>
<sequence>MAWLAVNKDGTEWIMPEKPVRGRCGHWEYLEEVYNVPIEIELPKGTVYKLLGKELTWDDEPVELQTKTEKR</sequence>